<dbReference type="EMBL" id="MH909332">
    <property type="protein sequence ID" value="QBQ66796.1"/>
    <property type="molecule type" value="Genomic_DNA"/>
</dbReference>
<organism evidence="2">
    <name type="scientific">Klebsiella pneumoniae</name>
    <dbReference type="NCBI Taxonomy" id="573"/>
    <lineage>
        <taxon>Bacteria</taxon>
        <taxon>Pseudomonadati</taxon>
        <taxon>Pseudomonadota</taxon>
        <taxon>Gammaproteobacteria</taxon>
        <taxon>Enterobacterales</taxon>
        <taxon>Enterobacteriaceae</taxon>
        <taxon>Klebsiella/Raoultella group</taxon>
        <taxon>Klebsiella</taxon>
        <taxon>Klebsiella pneumoniae complex</taxon>
    </lineage>
</organism>
<geneLocation type="plasmid" evidence="3">
    <name>pA1759-KPC</name>
</geneLocation>
<reference evidence="2" key="1">
    <citation type="submission" date="2018-09" db="EMBL/GenBank/DDBJ databases">
        <authorList>
            <person name="Zhou D."/>
        </authorList>
    </citation>
    <scope>NUCLEOTIDE SEQUENCE</scope>
    <source>
        <strain evidence="2">A1731</strain>
        <strain evidence="3">A1759</strain>
        <plasmid evidence="2">pA1731-KPC</plasmid>
        <plasmid evidence="3">pA1759-KPC</plasmid>
    </source>
</reference>
<evidence type="ECO:0000313" key="3">
    <source>
        <dbReference type="EMBL" id="QBQ67259.1"/>
    </source>
</evidence>
<geneLocation type="plasmid" evidence="2">
    <name>pA1731-KPC</name>
</geneLocation>
<proteinExistence type="predicted"/>
<evidence type="ECO:0000313" key="2">
    <source>
        <dbReference type="EMBL" id="QBQ66796.1"/>
    </source>
</evidence>
<feature type="compositionally biased region" description="Basic and acidic residues" evidence="1">
    <location>
        <begin position="30"/>
        <end position="40"/>
    </location>
</feature>
<evidence type="ECO:0000256" key="1">
    <source>
        <dbReference type="SAM" id="MobiDB-lite"/>
    </source>
</evidence>
<keyword evidence="2" id="KW-0614">Plasmid</keyword>
<feature type="region of interest" description="Disordered" evidence="1">
    <location>
        <begin position="18"/>
        <end position="40"/>
    </location>
</feature>
<name>A0A482M1X6_KLEPN</name>
<dbReference type="EMBL" id="MH909338">
    <property type="protein sequence ID" value="QBQ67259.1"/>
    <property type="molecule type" value="Genomic_DNA"/>
</dbReference>
<dbReference type="AlphaFoldDB" id="A0A482M1X6"/>
<protein>
    <submittedName>
        <fullName evidence="2">Uncharacterized protein</fullName>
    </submittedName>
</protein>
<accession>A0A482M1X6</accession>
<sequence>MAAAVTSVVIAFSFHRGGQPLSAPCGKGAAPEEQRARPSV</sequence>